<evidence type="ECO:0000313" key="3">
    <source>
        <dbReference type="Proteomes" id="UP001055172"/>
    </source>
</evidence>
<name>A0AA37LT91_9PEZI</name>
<feature type="signal peptide" evidence="1">
    <location>
        <begin position="1"/>
        <end position="15"/>
    </location>
</feature>
<evidence type="ECO:0000256" key="1">
    <source>
        <dbReference type="SAM" id="SignalP"/>
    </source>
</evidence>
<reference evidence="2 3" key="1">
    <citation type="submission" date="2021-07" db="EMBL/GenBank/DDBJ databases">
        <title>Genome data of Colletotrichum spaethianum.</title>
        <authorList>
            <person name="Utami Y.D."/>
            <person name="Hiruma K."/>
        </authorList>
    </citation>
    <scope>NUCLEOTIDE SEQUENCE [LARGE SCALE GENOMIC DNA]</scope>
    <source>
        <strain evidence="2 3">MAFF 242679</strain>
    </source>
</reference>
<sequence length="93" mass="10471">MSIVLLLIAITYLHLRQFLTIQIHSFPCLDEKSRPHKDQPELWSLDPFSKTKINAHTFSDAYATAGLVEMPPDIWAIVAGKYRTSTNTNTPGS</sequence>
<dbReference type="Proteomes" id="UP001055172">
    <property type="component" value="Unassembled WGS sequence"/>
</dbReference>
<proteinExistence type="predicted"/>
<comment type="caution">
    <text evidence="2">The sequence shown here is derived from an EMBL/GenBank/DDBJ whole genome shotgun (WGS) entry which is preliminary data.</text>
</comment>
<keyword evidence="3" id="KW-1185">Reference proteome</keyword>
<feature type="chain" id="PRO_5041353254" evidence="1">
    <location>
        <begin position="16"/>
        <end position="93"/>
    </location>
</feature>
<accession>A0AA37LT91</accession>
<keyword evidence="1" id="KW-0732">Signal</keyword>
<protein>
    <submittedName>
        <fullName evidence="2">Uncharacterized protein</fullName>
    </submittedName>
</protein>
<dbReference type="EMBL" id="BPPX01000015">
    <property type="protein sequence ID" value="GJC84550.1"/>
    <property type="molecule type" value="Genomic_DNA"/>
</dbReference>
<evidence type="ECO:0000313" key="2">
    <source>
        <dbReference type="EMBL" id="GJC84550.1"/>
    </source>
</evidence>
<organism evidence="2 3">
    <name type="scientific">Colletotrichum liriopes</name>
    <dbReference type="NCBI Taxonomy" id="708192"/>
    <lineage>
        <taxon>Eukaryota</taxon>
        <taxon>Fungi</taxon>
        <taxon>Dikarya</taxon>
        <taxon>Ascomycota</taxon>
        <taxon>Pezizomycotina</taxon>
        <taxon>Sordariomycetes</taxon>
        <taxon>Hypocreomycetidae</taxon>
        <taxon>Glomerellales</taxon>
        <taxon>Glomerellaceae</taxon>
        <taxon>Colletotrichum</taxon>
        <taxon>Colletotrichum spaethianum species complex</taxon>
    </lineage>
</organism>
<gene>
    <name evidence="2" type="ORF">ColLi_07388</name>
</gene>
<dbReference type="AlphaFoldDB" id="A0AA37LT91"/>